<comment type="caution">
    <text evidence="1">The sequence shown here is derived from an EMBL/GenBank/DDBJ whole genome shotgun (WGS) entry which is preliminary data.</text>
</comment>
<evidence type="ECO:0000313" key="1">
    <source>
        <dbReference type="EMBL" id="CAG9181539.1"/>
    </source>
</evidence>
<accession>A0ABN7Z6D7</accession>
<gene>
    <name evidence="1" type="ORF">LMG21510_04332</name>
</gene>
<name>A0ABN7Z6D7_9BURK</name>
<organism evidence="1 2">
    <name type="scientific">Cupriavidus respiraculi</name>
    <dbReference type="NCBI Taxonomy" id="195930"/>
    <lineage>
        <taxon>Bacteria</taxon>
        <taxon>Pseudomonadati</taxon>
        <taxon>Pseudomonadota</taxon>
        <taxon>Betaproteobacteria</taxon>
        <taxon>Burkholderiales</taxon>
        <taxon>Burkholderiaceae</taxon>
        <taxon>Cupriavidus</taxon>
    </lineage>
</organism>
<sequence>MPIDYAFPFASNAEQIAFYKPSESDGPTKGRSYPKVGELRKEGSRSFHFSVDYANGKSSSYVVSFENKGGFVCTGADGKIVWGGASKGGRSEFGPNTSDAMVMLYLDEQGNLISEETTQVHMSMLFGLIPTGTARYFSKYRFQRIR</sequence>
<dbReference type="EMBL" id="CAJZAH010000006">
    <property type="protein sequence ID" value="CAG9181539.1"/>
    <property type="molecule type" value="Genomic_DNA"/>
</dbReference>
<evidence type="ECO:0000313" key="2">
    <source>
        <dbReference type="Proteomes" id="UP000721236"/>
    </source>
</evidence>
<proteinExistence type="predicted"/>
<keyword evidence="2" id="KW-1185">Reference proteome</keyword>
<dbReference type="Proteomes" id="UP000721236">
    <property type="component" value="Unassembled WGS sequence"/>
</dbReference>
<reference evidence="1 2" key="1">
    <citation type="submission" date="2021-08" db="EMBL/GenBank/DDBJ databases">
        <authorList>
            <person name="Peeters C."/>
        </authorList>
    </citation>
    <scope>NUCLEOTIDE SEQUENCE [LARGE SCALE GENOMIC DNA]</scope>
    <source>
        <strain evidence="1 2">LMG 21510</strain>
    </source>
</reference>
<protein>
    <submittedName>
        <fullName evidence="1">Uncharacterized protein</fullName>
    </submittedName>
</protein>
<dbReference type="RefSeq" id="WP_224043927.1">
    <property type="nucleotide sequence ID" value="NZ_CAJZAH010000006.1"/>
</dbReference>